<feature type="region of interest" description="Disordered" evidence="1">
    <location>
        <begin position="790"/>
        <end position="809"/>
    </location>
</feature>
<evidence type="ECO:0000256" key="1">
    <source>
        <dbReference type="SAM" id="MobiDB-lite"/>
    </source>
</evidence>
<feature type="compositionally biased region" description="Polar residues" evidence="1">
    <location>
        <begin position="797"/>
        <end position="809"/>
    </location>
</feature>
<feature type="compositionally biased region" description="Low complexity" evidence="1">
    <location>
        <begin position="1069"/>
        <end position="1085"/>
    </location>
</feature>
<dbReference type="eggNOG" id="KOG1862">
    <property type="taxonomic scope" value="Eukaryota"/>
</dbReference>
<feature type="compositionally biased region" description="Basic and acidic residues" evidence="1">
    <location>
        <begin position="281"/>
        <end position="291"/>
    </location>
</feature>
<feature type="region of interest" description="Disordered" evidence="1">
    <location>
        <begin position="892"/>
        <end position="1023"/>
    </location>
</feature>
<protein>
    <recommendedName>
        <fullName evidence="2">GYF domain-containing protein</fullName>
    </recommendedName>
</protein>
<dbReference type="CDD" id="cd00072">
    <property type="entry name" value="GYF"/>
    <property type="match status" value="1"/>
</dbReference>
<dbReference type="GO" id="GO:0051607">
    <property type="term" value="P:defense response to virus"/>
    <property type="evidence" value="ECO:0000318"/>
    <property type="project" value="GO_Central"/>
</dbReference>
<feature type="compositionally biased region" description="Basic and acidic residues" evidence="1">
    <location>
        <begin position="82"/>
        <end position="203"/>
    </location>
</feature>
<dbReference type="Proteomes" id="UP000001514">
    <property type="component" value="Unassembled WGS sequence"/>
</dbReference>
<dbReference type="KEGG" id="smo:SELMODRAFT_438614"/>
<feature type="compositionally biased region" description="Basic and acidic residues" evidence="1">
    <location>
        <begin position="367"/>
        <end position="378"/>
    </location>
</feature>
<dbReference type="InterPro" id="IPR035445">
    <property type="entry name" value="GYF-like_dom_sf"/>
</dbReference>
<dbReference type="EMBL" id="GL377568">
    <property type="protein sequence ID" value="EFJ35742.1"/>
    <property type="molecule type" value="Genomic_DNA"/>
</dbReference>
<dbReference type="PROSITE" id="PS50829">
    <property type="entry name" value="GYF"/>
    <property type="match status" value="1"/>
</dbReference>
<sequence>MDGKATDGIAAGNAPGAAEVVNPPWKSRDDGNNGISKLLANILDTDVKDGAENDLPLSPQWLHPKSSEKPAGEPPYTPRSGLHHELNKDNWRGDGARELDRKWWRNDERRDKWREDERENTRQRWKDGDREAPDGKRWLDKEPGEGKRGNLERWTDFSNRDTSYDNRRDSKWNSRWGPGDKDKEPRRDKWVDPDKEGEKDRHASNPISIREPDHENSSRAWVPPHARRGEAASPLGSTPPKFAPGFGRGRGDTFTAGRGRNTYGSGPLHGPGLPGAQGSHIGDKAEMRPGRGDSTYRYPRGKLLDIYRSCPVKPKLPDGFIEVEQLTTDKPVEPLAVSAPDDDEEVVLEAIQKGDITGSGAAQNTSKDGRVPREETARVRPRIGLGRAFGKDDDKVSDEDAFRDFEGDSENRTNYNGLKDGRRDEARRYRTTEEAKKWEVNEDDMDPYKEDRGWKPSARKEEQVKPQPRPEDLQLFYTDPQGVIQGPFIGADIIGWFEAGFFNIDLPVRLSDAPEGTGFVPLGNIMPHLKPKARVPPGFDVKVEEKAGFDNNLHLLQELDTKRLDVKPDSSRLTPEVAEEDLARKRIAVLSQGRLEKLDQGPGFFQGKWPHDNSSEADVAKLSASVKPTDVMTPLSPMPGAMAGADWPRSQQLQSELVFQHINQNFPQPSMNEYQRLQNANFEALSRQPDASPLSEKPGVRASSNPLEQLAQLKHQHESAFRQFYPTDERHLLRQLSVPPAQQWPTAEKTRMPGVWDIDDYGQFLRTSAPPGTGDQKDAALSTHFERSLSLGRIPTDPTQESFKAENNPTVSLYSPGGNLQQQQWPTAEVNFKENIEVAGNKPQRSIADYVPEPPLPGQNTSPLLQAQQHSEVATPLEILLQEAKRQSEEKIVSPTAWVAPASQPKAPKESQEEESLKKSATLNTNIPAPAPTQAYSTVQEADEVSPFKSEDGDFIEPKETKKSKKRASKSKSNKPIVSAIDSPALPSATTKANSSKQLPDLSKEILPSPPPGPSLADYMFTREEPAVSQPLAAWSIDTNKQVKPAKSLKEIQEAERQAREEQDKRLRLLQQQQQQQLQLQQQQLAASKPAIIRNAGINGSAWQKPSPAVATPVQSNKSSKSKPKVDDDMDLFWDYGEDALKPAAKSERQESSGRKGPAKELATGFRQASAAAVSQGSAAEFPSLSSSIRPSTPVTPNTVKKIAGKKDAVTSPSTGPNAEAKAFRQWCESQMKKLTGNDDMTLLEFCLSLPSSAEAGEYLTQYLGSTANVQAFKSELLQRKELLPVEALRSVFTVSDAVISEDWKQASRGQGQFYEKSKAAETEFQESKAGKKKGKKGKKVVDPSLLGFSVTSNRILMGEIQHVED</sequence>
<dbReference type="SUPFAM" id="SSF55277">
    <property type="entry name" value="GYF domain"/>
    <property type="match status" value="1"/>
</dbReference>
<accession>D8QX31</accession>
<reference evidence="3 4" key="1">
    <citation type="journal article" date="2011" name="Science">
        <title>The Selaginella genome identifies genetic changes associated with the evolution of vascular plants.</title>
        <authorList>
            <person name="Banks J.A."/>
            <person name="Nishiyama T."/>
            <person name="Hasebe M."/>
            <person name="Bowman J.L."/>
            <person name="Gribskov M."/>
            <person name="dePamphilis C."/>
            <person name="Albert V.A."/>
            <person name="Aono N."/>
            <person name="Aoyama T."/>
            <person name="Ambrose B.A."/>
            <person name="Ashton N.W."/>
            <person name="Axtell M.J."/>
            <person name="Barker E."/>
            <person name="Barker M.S."/>
            <person name="Bennetzen J.L."/>
            <person name="Bonawitz N.D."/>
            <person name="Chapple C."/>
            <person name="Cheng C."/>
            <person name="Correa L.G."/>
            <person name="Dacre M."/>
            <person name="DeBarry J."/>
            <person name="Dreyer I."/>
            <person name="Elias M."/>
            <person name="Engstrom E.M."/>
            <person name="Estelle M."/>
            <person name="Feng L."/>
            <person name="Finet C."/>
            <person name="Floyd S.K."/>
            <person name="Frommer W.B."/>
            <person name="Fujita T."/>
            <person name="Gramzow L."/>
            <person name="Gutensohn M."/>
            <person name="Harholt J."/>
            <person name="Hattori M."/>
            <person name="Heyl A."/>
            <person name="Hirai T."/>
            <person name="Hiwatashi Y."/>
            <person name="Ishikawa M."/>
            <person name="Iwata M."/>
            <person name="Karol K.G."/>
            <person name="Koehler B."/>
            <person name="Kolukisaoglu U."/>
            <person name="Kubo M."/>
            <person name="Kurata T."/>
            <person name="Lalonde S."/>
            <person name="Li K."/>
            <person name="Li Y."/>
            <person name="Litt A."/>
            <person name="Lyons E."/>
            <person name="Manning G."/>
            <person name="Maruyama T."/>
            <person name="Michael T.P."/>
            <person name="Mikami K."/>
            <person name="Miyazaki S."/>
            <person name="Morinaga S."/>
            <person name="Murata T."/>
            <person name="Mueller-Roeber B."/>
            <person name="Nelson D.R."/>
            <person name="Obara M."/>
            <person name="Oguri Y."/>
            <person name="Olmstead R.G."/>
            <person name="Onodera N."/>
            <person name="Petersen B.L."/>
            <person name="Pils B."/>
            <person name="Prigge M."/>
            <person name="Rensing S.A."/>
            <person name="Riano-Pachon D.M."/>
            <person name="Roberts A.W."/>
            <person name="Sato Y."/>
            <person name="Scheller H.V."/>
            <person name="Schulz B."/>
            <person name="Schulz C."/>
            <person name="Shakirov E.V."/>
            <person name="Shibagaki N."/>
            <person name="Shinohara N."/>
            <person name="Shippen D.E."/>
            <person name="Soerensen I."/>
            <person name="Sotooka R."/>
            <person name="Sugimoto N."/>
            <person name="Sugita M."/>
            <person name="Sumikawa N."/>
            <person name="Tanurdzic M."/>
            <person name="Theissen G."/>
            <person name="Ulvskov P."/>
            <person name="Wakazuki S."/>
            <person name="Weng J.K."/>
            <person name="Willats W.W."/>
            <person name="Wipf D."/>
            <person name="Wolf P.G."/>
            <person name="Yang L."/>
            <person name="Zimmer A.D."/>
            <person name="Zhu Q."/>
            <person name="Mitros T."/>
            <person name="Hellsten U."/>
            <person name="Loque D."/>
            <person name="Otillar R."/>
            <person name="Salamov A."/>
            <person name="Schmutz J."/>
            <person name="Shapiro H."/>
            <person name="Lindquist E."/>
            <person name="Lucas S."/>
            <person name="Rokhsar D."/>
            <person name="Grigoriev I.V."/>
        </authorList>
    </citation>
    <scope>NUCLEOTIDE SEQUENCE [LARGE SCALE GENOMIC DNA]</scope>
</reference>
<feature type="compositionally biased region" description="Polar residues" evidence="1">
    <location>
        <begin position="988"/>
        <end position="998"/>
    </location>
</feature>
<dbReference type="PANTHER" id="PTHR47471:SF1">
    <property type="entry name" value="PROTEIN ESSENTIAL FOR POTEXVIRUS ACCUMULATION 1"/>
    <property type="match status" value="1"/>
</dbReference>
<feature type="region of interest" description="Disordered" evidence="1">
    <location>
        <begin position="49"/>
        <end position="298"/>
    </location>
</feature>
<feature type="compositionally biased region" description="Acidic residues" evidence="1">
    <location>
        <begin position="1128"/>
        <end position="1138"/>
    </location>
</feature>
<feature type="compositionally biased region" description="Basic and acidic residues" evidence="1">
    <location>
        <begin position="907"/>
        <end position="918"/>
    </location>
</feature>
<proteinExistence type="predicted"/>
<dbReference type="InterPro" id="IPR003169">
    <property type="entry name" value="GYF"/>
</dbReference>
<evidence type="ECO:0000313" key="4">
    <source>
        <dbReference type="Proteomes" id="UP000001514"/>
    </source>
</evidence>
<feature type="compositionally biased region" description="Basic and acidic residues" evidence="1">
    <location>
        <begin position="1052"/>
        <end position="1067"/>
    </location>
</feature>
<feature type="region of interest" description="Disordered" evidence="1">
    <location>
        <begin position="1"/>
        <end position="35"/>
    </location>
</feature>
<evidence type="ECO:0000313" key="3">
    <source>
        <dbReference type="EMBL" id="EFJ35742.1"/>
    </source>
</evidence>
<dbReference type="InParanoid" id="D8QX31"/>
<feature type="domain" description="GYF" evidence="2">
    <location>
        <begin position="472"/>
        <end position="523"/>
    </location>
</feature>
<feature type="compositionally biased region" description="Basic residues" evidence="1">
    <location>
        <begin position="962"/>
        <end position="973"/>
    </location>
</feature>
<dbReference type="STRING" id="88036.D8QX31"/>
<dbReference type="HOGENOM" id="CLU_281496_0_0_1"/>
<feature type="compositionally biased region" description="Basic and acidic residues" evidence="1">
    <location>
        <begin position="1139"/>
        <end position="1154"/>
    </location>
</feature>
<dbReference type="Gene3D" id="3.30.1490.40">
    <property type="match status" value="1"/>
</dbReference>
<dbReference type="OMA" id="WTTDSGR"/>
<evidence type="ECO:0000259" key="2">
    <source>
        <dbReference type="PROSITE" id="PS50829"/>
    </source>
</evidence>
<dbReference type="FunCoup" id="D8QX31">
    <property type="interactions" value="2833"/>
</dbReference>
<feature type="compositionally biased region" description="Basic and acidic residues" evidence="1">
    <location>
        <begin position="949"/>
        <end position="961"/>
    </location>
</feature>
<dbReference type="Pfam" id="PF02213">
    <property type="entry name" value="GYF"/>
    <property type="match status" value="1"/>
</dbReference>
<feature type="region of interest" description="Disordered" evidence="1">
    <location>
        <begin position="1052"/>
        <end position="1168"/>
    </location>
</feature>
<dbReference type="Gramene" id="EFJ35742">
    <property type="protein sequence ID" value="EFJ35742"/>
    <property type="gene ID" value="SELMODRAFT_438614"/>
</dbReference>
<organism evidence="4">
    <name type="scientific">Selaginella moellendorffii</name>
    <name type="common">Spikemoss</name>
    <dbReference type="NCBI Taxonomy" id="88036"/>
    <lineage>
        <taxon>Eukaryota</taxon>
        <taxon>Viridiplantae</taxon>
        <taxon>Streptophyta</taxon>
        <taxon>Embryophyta</taxon>
        <taxon>Tracheophyta</taxon>
        <taxon>Lycopodiopsida</taxon>
        <taxon>Selaginellales</taxon>
        <taxon>Selaginellaceae</taxon>
        <taxon>Selaginella</taxon>
    </lineage>
</organism>
<feature type="compositionally biased region" description="Basic and acidic residues" evidence="1">
    <location>
        <begin position="389"/>
        <end position="411"/>
    </location>
</feature>
<feature type="region of interest" description="Disordered" evidence="1">
    <location>
        <begin position="440"/>
        <end position="468"/>
    </location>
</feature>
<keyword evidence="4" id="KW-1185">Reference proteome</keyword>
<feature type="region of interest" description="Disordered" evidence="1">
    <location>
        <begin position="353"/>
        <end position="419"/>
    </location>
</feature>
<dbReference type="PANTHER" id="PTHR47471">
    <property type="entry name" value="GYF DOMAIN-CONTAINING PROTEIN"/>
    <property type="match status" value="1"/>
</dbReference>
<dbReference type="SMART" id="SM00444">
    <property type="entry name" value="GYF"/>
    <property type="match status" value="1"/>
</dbReference>
<name>D8QX31_SELML</name>
<gene>
    <name evidence="3" type="ORF">SELMODRAFT_438614</name>
</gene>